<dbReference type="EMBL" id="CP021082">
    <property type="protein sequence ID" value="ASN82585.1"/>
    <property type="molecule type" value="Genomic_DNA"/>
</dbReference>
<organism evidence="2 3">
    <name type="scientific">Deinococcus ficus</name>
    <dbReference type="NCBI Taxonomy" id="317577"/>
    <lineage>
        <taxon>Bacteria</taxon>
        <taxon>Thermotogati</taxon>
        <taxon>Deinococcota</taxon>
        <taxon>Deinococci</taxon>
        <taxon>Deinococcales</taxon>
        <taxon>Deinococcaceae</taxon>
        <taxon>Deinococcus</taxon>
    </lineage>
</organism>
<proteinExistence type="predicted"/>
<keyword evidence="3" id="KW-1185">Reference proteome</keyword>
<name>A0A221T107_9DEIO</name>
<keyword evidence="2" id="KW-0614">Plasmid</keyword>
<dbReference type="RefSeq" id="WP_027464330.1">
    <property type="nucleotide sequence ID" value="NZ_CP021082.1"/>
</dbReference>
<protein>
    <recommendedName>
        <fullName evidence="4">Lipoprotein</fullName>
    </recommendedName>
</protein>
<evidence type="ECO:0008006" key="4">
    <source>
        <dbReference type="Google" id="ProtNLM"/>
    </source>
</evidence>
<sequence>MNRPHIALFGLLLTACSAPPPASPAEVLPEGLIQLHLEDSVTSQGLSDLRSFVLTGKPGQTTTVGVVLDAPGSTAYSLTASPWLSLTPTSGPLKKGLASLKATFTCPAQPQNFLGTVTVDATNITQRALIPAVLVCKTSAAPSTYLYPPVTDVTPGSSVTSQAVRLTGLSGVTPLTVLGGTPIVNGVPVPATGSTVRKGDYLALQVQASTLGKTTVAAVANAGTFNGLFLVSTRTITVPSTLSASPDRLDFMDALPGSAQTLTLTRSADLGVPTLTGTCAGVATVTAGGSTSTTSSYTVRPDGPGSCSLTFASGVVQASVPITVTTTSVTPY</sequence>
<dbReference type="KEGG" id="dfc:DFI_15530"/>
<evidence type="ECO:0000313" key="2">
    <source>
        <dbReference type="EMBL" id="ASN82585.1"/>
    </source>
</evidence>
<dbReference type="PROSITE" id="PS51257">
    <property type="entry name" value="PROKAR_LIPOPROTEIN"/>
    <property type="match status" value="1"/>
</dbReference>
<feature type="signal peptide" evidence="1">
    <location>
        <begin position="1"/>
        <end position="22"/>
    </location>
</feature>
<evidence type="ECO:0000256" key="1">
    <source>
        <dbReference type="SAM" id="SignalP"/>
    </source>
</evidence>
<evidence type="ECO:0000313" key="3">
    <source>
        <dbReference type="Proteomes" id="UP000259030"/>
    </source>
</evidence>
<dbReference type="Proteomes" id="UP000259030">
    <property type="component" value="Plasmid pDFI1"/>
</dbReference>
<dbReference type="AlphaFoldDB" id="A0A221T107"/>
<gene>
    <name evidence="2" type="ORF">DFI_15530</name>
</gene>
<feature type="chain" id="PRO_5011302616" description="Lipoprotein" evidence="1">
    <location>
        <begin position="23"/>
        <end position="332"/>
    </location>
</feature>
<geneLocation type="plasmid" evidence="3">
    <name>pdfi1</name>
</geneLocation>
<accession>A0A221T107</accession>
<keyword evidence="1" id="KW-0732">Signal</keyword>
<reference evidence="2 3" key="1">
    <citation type="submission" date="2017-05" db="EMBL/GenBank/DDBJ databases">
        <title>The complete genome sequence of Deinococcus ficus isolated from the rhizosphere of the Ficus religiosa L. in Taiwan.</title>
        <authorList>
            <person name="Wu K.-M."/>
            <person name="Liao T.-L."/>
            <person name="Liu Y.-M."/>
            <person name="Young C.-C."/>
            <person name="Tsai S.-F."/>
        </authorList>
    </citation>
    <scope>NUCLEOTIDE SEQUENCE [LARGE SCALE GENOMIC DNA]</scope>
    <source>
        <strain evidence="2 3">CC-FR2-10</strain>
        <plasmid evidence="3">pdfi1</plasmid>
    </source>
</reference>